<dbReference type="InterPro" id="IPR003838">
    <property type="entry name" value="ABC3_permease_C"/>
</dbReference>
<dbReference type="GO" id="GO:0022857">
    <property type="term" value="F:transmembrane transporter activity"/>
    <property type="evidence" value="ECO:0007669"/>
    <property type="project" value="TreeGrafter"/>
</dbReference>
<evidence type="ECO:0000313" key="10">
    <source>
        <dbReference type="Proteomes" id="UP000470302"/>
    </source>
</evidence>
<dbReference type="PANTHER" id="PTHR30572:SF15">
    <property type="entry name" value="ABC TRANSPORTER PERMEASE"/>
    <property type="match status" value="1"/>
</dbReference>
<keyword evidence="5 6" id="KW-0472">Membrane</keyword>
<feature type="transmembrane region" description="Helical" evidence="6">
    <location>
        <begin position="355"/>
        <end position="378"/>
    </location>
</feature>
<dbReference type="InterPro" id="IPR025857">
    <property type="entry name" value="MacB_PCD"/>
</dbReference>
<dbReference type="EMBL" id="WWCW01000086">
    <property type="protein sequence ID" value="MYM89765.1"/>
    <property type="molecule type" value="Genomic_DNA"/>
</dbReference>
<reference evidence="9 10" key="1">
    <citation type="submission" date="2020-01" db="EMBL/GenBank/DDBJ databases">
        <title>Novel species isolated from a subtropical stream in China.</title>
        <authorList>
            <person name="Lu H."/>
        </authorList>
    </citation>
    <scope>NUCLEOTIDE SEQUENCE [LARGE SCALE GENOMIC DNA]</scope>
    <source>
        <strain evidence="9 10">FT82W</strain>
    </source>
</reference>
<evidence type="ECO:0000256" key="6">
    <source>
        <dbReference type="SAM" id="Phobius"/>
    </source>
</evidence>
<proteinExistence type="predicted"/>
<evidence type="ECO:0000256" key="3">
    <source>
        <dbReference type="ARBA" id="ARBA00022692"/>
    </source>
</evidence>
<organism evidence="9 10">
    <name type="scientific">Duganella vulcania</name>
    <dbReference type="NCBI Taxonomy" id="2692166"/>
    <lineage>
        <taxon>Bacteria</taxon>
        <taxon>Pseudomonadati</taxon>
        <taxon>Pseudomonadota</taxon>
        <taxon>Betaproteobacteria</taxon>
        <taxon>Burkholderiales</taxon>
        <taxon>Oxalobacteraceae</taxon>
        <taxon>Telluria group</taxon>
        <taxon>Duganella</taxon>
    </lineage>
</organism>
<feature type="transmembrane region" description="Helical" evidence="6">
    <location>
        <begin position="306"/>
        <end position="335"/>
    </location>
</feature>
<keyword evidence="3 6" id="KW-0812">Transmembrane</keyword>
<sequence length="395" mass="41350">MKRALLQIMTIAMVNLRNLPQRTGTSLVLVIGNAGVVAVLVSVLAMAAGFTHTMHNTGRADRVIVMRGGANSETTSALQRAAVQKILDAPGIRKDAGGRPLASAESVTVVNVLQNQTGNRSNVTLRGLGPQAAALRPEIRLVQGRMFEPGKGEIIVGRAAQQQFQGLGLGQHINLAGTSWTVVGLFESAGDSHESELMTDVATVFNAYRRTFFQSVTLWLNSADDYDKLKAALGSDPGLNVAVVRESDYYAELSRGLTRVMTLVGLVVGGIMAIGAVFGALNTMYSAISTRRVEIATLRAMGFGSLSVLVSVVLEALLLAVAGGAVGAALAWGVFNGNVVNTLGSNFTQVVFRLMVTPELIGLGIAFAACIGLIGGLLPGVRAIRMPVASALRAL</sequence>
<comment type="caution">
    <text evidence="9">The sequence shown here is derived from an EMBL/GenBank/DDBJ whole genome shotgun (WGS) entry which is preliminary data.</text>
</comment>
<evidence type="ECO:0000256" key="1">
    <source>
        <dbReference type="ARBA" id="ARBA00004651"/>
    </source>
</evidence>
<name>A0A845G8L9_9BURK</name>
<feature type="domain" description="ABC3 transporter permease C-terminal" evidence="7">
    <location>
        <begin position="267"/>
        <end position="387"/>
    </location>
</feature>
<feature type="transmembrane region" description="Helical" evidence="6">
    <location>
        <begin position="263"/>
        <end position="285"/>
    </location>
</feature>
<protein>
    <submittedName>
        <fullName evidence="9">FtsX-like permease family protein</fullName>
    </submittedName>
</protein>
<evidence type="ECO:0000259" key="8">
    <source>
        <dbReference type="Pfam" id="PF12704"/>
    </source>
</evidence>
<feature type="transmembrane region" description="Helical" evidence="6">
    <location>
        <begin position="27"/>
        <end position="50"/>
    </location>
</feature>
<evidence type="ECO:0000313" key="9">
    <source>
        <dbReference type="EMBL" id="MYM89765.1"/>
    </source>
</evidence>
<dbReference type="PANTHER" id="PTHR30572">
    <property type="entry name" value="MEMBRANE COMPONENT OF TRANSPORTER-RELATED"/>
    <property type="match status" value="1"/>
</dbReference>
<feature type="domain" description="MacB-like periplasmic core" evidence="8">
    <location>
        <begin position="25"/>
        <end position="233"/>
    </location>
</feature>
<dbReference type="InterPro" id="IPR050250">
    <property type="entry name" value="Macrolide_Exporter_MacB"/>
</dbReference>
<evidence type="ECO:0000256" key="4">
    <source>
        <dbReference type="ARBA" id="ARBA00022989"/>
    </source>
</evidence>
<dbReference type="Pfam" id="PF02687">
    <property type="entry name" value="FtsX"/>
    <property type="match status" value="1"/>
</dbReference>
<evidence type="ECO:0000259" key="7">
    <source>
        <dbReference type="Pfam" id="PF02687"/>
    </source>
</evidence>
<dbReference type="AlphaFoldDB" id="A0A845G8L9"/>
<dbReference type="RefSeq" id="WP_161098653.1">
    <property type="nucleotide sequence ID" value="NZ_WWCW01000086.1"/>
</dbReference>
<dbReference type="Proteomes" id="UP000470302">
    <property type="component" value="Unassembled WGS sequence"/>
</dbReference>
<keyword evidence="4 6" id="KW-1133">Transmembrane helix</keyword>
<comment type="subcellular location">
    <subcellularLocation>
        <location evidence="1">Cell membrane</location>
        <topology evidence="1">Multi-pass membrane protein</topology>
    </subcellularLocation>
</comment>
<dbReference type="Pfam" id="PF12704">
    <property type="entry name" value="MacB_PCD"/>
    <property type="match status" value="1"/>
</dbReference>
<accession>A0A845G8L9</accession>
<evidence type="ECO:0000256" key="2">
    <source>
        <dbReference type="ARBA" id="ARBA00022475"/>
    </source>
</evidence>
<dbReference type="GO" id="GO:0005886">
    <property type="term" value="C:plasma membrane"/>
    <property type="evidence" value="ECO:0007669"/>
    <property type="project" value="UniProtKB-SubCell"/>
</dbReference>
<evidence type="ECO:0000256" key="5">
    <source>
        <dbReference type="ARBA" id="ARBA00023136"/>
    </source>
</evidence>
<gene>
    <name evidence="9" type="ORF">GTP91_21615</name>
</gene>
<keyword evidence="2" id="KW-1003">Cell membrane</keyword>